<dbReference type="PANTHER" id="PTHR21879:SF18">
    <property type="entry name" value="LD17368P"/>
    <property type="match status" value="1"/>
</dbReference>
<dbReference type="AlphaFoldDB" id="A0A7M7G388"/>
<protein>
    <recommendedName>
        <fullName evidence="6">Osiris 6</fullName>
    </recommendedName>
</protein>
<dbReference type="OMA" id="AQSIDEC"/>
<feature type="compositionally biased region" description="Polar residues" evidence="1">
    <location>
        <begin position="254"/>
        <end position="265"/>
    </location>
</feature>
<dbReference type="FunCoup" id="A0A7M7G388">
    <property type="interactions" value="5"/>
</dbReference>
<feature type="chain" id="PRO_5029806001" description="Osiris 6" evidence="3">
    <location>
        <begin position="19"/>
        <end position="265"/>
    </location>
</feature>
<keyword evidence="2" id="KW-1133">Transmembrane helix</keyword>
<evidence type="ECO:0008006" key="6">
    <source>
        <dbReference type="Google" id="ProtNLM"/>
    </source>
</evidence>
<feature type="signal peptide" evidence="3">
    <location>
        <begin position="1"/>
        <end position="18"/>
    </location>
</feature>
<name>A0A7M7G388_NASVI</name>
<feature type="region of interest" description="Disordered" evidence="1">
    <location>
        <begin position="241"/>
        <end position="265"/>
    </location>
</feature>
<dbReference type="KEGG" id="nvi:100117900"/>
<evidence type="ECO:0000313" key="5">
    <source>
        <dbReference type="Proteomes" id="UP000002358"/>
    </source>
</evidence>
<evidence type="ECO:0000256" key="2">
    <source>
        <dbReference type="SAM" id="Phobius"/>
    </source>
</evidence>
<dbReference type="OrthoDB" id="8179503at2759"/>
<evidence type="ECO:0000256" key="1">
    <source>
        <dbReference type="SAM" id="MobiDB-lite"/>
    </source>
</evidence>
<keyword evidence="3" id="KW-0732">Signal</keyword>
<dbReference type="Proteomes" id="UP000002358">
    <property type="component" value="Chromosome 4"/>
</dbReference>
<feature type="transmembrane region" description="Helical" evidence="2">
    <location>
        <begin position="184"/>
        <end position="204"/>
    </location>
</feature>
<accession>A0A7M7G388</accession>
<keyword evidence="2" id="KW-0472">Membrane</keyword>
<organism evidence="4 5">
    <name type="scientific">Nasonia vitripennis</name>
    <name type="common">Parasitic wasp</name>
    <dbReference type="NCBI Taxonomy" id="7425"/>
    <lineage>
        <taxon>Eukaryota</taxon>
        <taxon>Metazoa</taxon>
        <taxon>Ecdysozoa</taxon>
        <taxon>Arthropoda</taxon>
        <taxon>Hexapoda</taxon>
        <taxon>Insecta</taxon>
        <taxon>Pterygota</taxon>
        <taxon>Neoptera</taxon>
        <taxon>Endopterygota</taxon>
        <taxon>Hymenoptera</taxon>
        <taxon>Apocrita</taxon>
        <taxon>Proctotrupomorpha</taxon>
        <taxon>Chalcidoidea</taxon>
        <taxon>Pteromalidae</taxon>
        <taxon>Pteromalinae</taxon>
        <taxon>Nasonia</taxon>
    </lineage>
</organism>
<keyword evidence="2" id="KW-0812">Transmembrane</keyword>
<dbReference type="Pfam" id="PF07898">
    <property type="entry name" value="DUF1676"/>
    <property type="match status" value="1"/>
</dbReference>
<keyword evidence="5" id="KW-1185">Reference proteome</keyword>
<reference evidence="4" key="1">
    <citation type="submission" date="2021-01" db="UniProtKB">
        <authorList>
            <consortium name="EnsemblMetazoa"/>
        </authorList>
    </citation>
    <scope>IDENTIFICATION</scope>
</reference>
<feature type="transmembrane region" description="Helical" evidence="2">
    <location>
        <begin position="155"/>
        <end position="177"/>
    </location>
</feature>
<dbReference type="GO" id="GO:0016020">
    <property type="term" value="C:membrane"/>
    <property type="evidence" value="ECO:0007669"/>
    <property type="project" value="TreeGrafter"/>
</dbReference>
<evidence type="ECO:0000313" key="4">
    <source>
        <dbReference type="EnsemblMetazoa" id="XP_001602385"/>
    </source>
</evidence>
<dbReference type="InParanoid" id="A0A7M7G388"/>
<dbReference type="PANTHER" id="PTHR21879">
    <property type="entry name" value="FI03362P-RELATED-RELATED"/>
    <property type="match status" value="1"/>
</dbReference>
<proteinExistence type="predicted"/>
<evidence type="ECO:0000256" key="3">
    <source>
        <dbReference type="SAM" id="SignalP"/>
    </source>
</evidence>
<sequence>MKSFAVLFVVALAAAASAQSIDECLQQDSISCVQKSLYRKAKEFFDKDSFELVTGVSLVKAKSDRSSRSGKDLVYEQEIDQAPSVAERQSALENFVGEEVSDFFSGRSLRINFSPALEKIGESARALSESVPTEVREAVNEVVEGRGKKKILKKILPLLALAKVKLGALAALKFFFIALIAKKAILASLISIAISAFIGLKALYAKHSQGGHGHDTTGYSSGWSSGASAGWAAPAASSGWSSGGSSGGWDDGHSAQSQAYSGYHK</sequence>
<dbReference type="EnsemblMetazoa" id="XM_001602335">
    <property type="protein sequence ID" value="XP_001602385"/>
    <property type="gene ID" value="LOC100117900"/>
</dbReference>
<gene>
    <name evidence="4" type="primary">100117900</name>
</gene>
<dbReference type="InterPro" id="IPR012464">
    <property type="entry name" value="DUF1676"/>
</dbReference>